<organism evidence="1 3">
    <name type="scientific">Mycolicibacterium wolinskyi</name>
    <dbReference type="NCBI Taxonomy" id="59750"/>
    <lineage>
        <taxon>Bacteria</taxon>
        <taxon>Bacillati</taxon>
        <taxon>Actinomycetota</taxon>
        <taxon>Actinomycetes</taxon>
        <taxon>Mycobacteriales</taxon>
        <taxon>Mycobacteriaceae</taxon>
        <taxon>Mycolicibacterium</taxon>
    </lineage>
</organism>
<accession>A0A132PSD8</accession>
<protein>
    <submittedName>
        <fullName evidence="1">Uncharacterized protein</fullName>
    </submittedName>
</protein>
<reference evidence="2 4" key="2">
    <citation type="submission" date="2016-01" db="EMBL/GenBank/DDBJ databases">
        <title>The new phylogeny of the genus Mycobacterium.</title>
        <authorList>
            <person name="Tarcisio F."/>
            <person name="Conor M."/>
            <person name="Antonella G."/>
            <person name="Elisabetta G."/>
            <person name="Giulia F.S."/>
            <person name="Sara T."/>
            <person name="Anna F."/>
            <person name="Clotilde B."/>
            <person name="Roberto B."/>
            <person name="Veronica D.S."/>
            <person name="Fabio R."/>
            <person name="Monica P."/>
            <person name="Olivier J."/>
            <person name="Enrico T."/>
            <person name="Nicola S."/>
        </authorList>
    </citation>
    <scope>NUCLEOTIDE SEQUENCE [LARGE SCALE GENOMIC DNA]</scope>
    <source>
        <strain evidence="2 4">ATCC 700010</strain>
    </source>
</reference>
<dbReference type="RefSeq" id="WP_067845730.1">
    <property type="nucleotide sequence ID" value="NZ_JACKUA010000012.1"/>
</dbReference>
<proteinExistence type="predicted"/>
<dbReference type="AlphaFoldDB" id="A0A132PSD8"/>
<gene>
    <name evidence="1" type="ORF">AFM11_07335</name>
    <name evidence="2" type="ORF">AWC31_17380</name>
</gene>
<evidence type="ECO:0000313" key="3">
    <source>
        <dbReference type="Proteomes" id="UP000070612"/>
    </source>
</evidence>
<dbReference type="Proteomes" id="UP000070612">
    <property type="component" value="Unassembled WGS sequence"/>
</dbReference>
<dbReference type="OrthoDB" id="4743928at2"/>
<evidence type="ECO:0000313" key="4">
    <source>
        <dbReference type="Proteomes" id="UP000193964"/>
    </source>
</evidence>
<evidence type="ECO:0000313" key="1">
    <source>
        <dbReference type="EMBL" id="KWX25215.1"/>
    </source>
</evidence>
<reference evidence="1 3" key="1">
    <citation type="submission" date="2015-07" db="EMBL/GenBank/DDBJ databases">
        <title>A draft genome sequence of Mycobacterium wolinskyi.</title>
        <authorList>
            <person name="de Man T.J."/>
            <person name="Perry K.A."/>
            <person name="Coulliette A.D."/>
            <person name="Jensen B."/>
            <person name="Toney N.C."/>
            <person name="Limbago B.M."/>
            <person name="Noble-Wang J."/>
        </authorList>
    </citation>
    <scope>NUCLEOTIDE SEQUENCE [LARGE SCALE GENOMIC DNA]</scope>
    <source>
        <strain evidence="1 3">CDC_01</strain>
    </source>
</reference>
<dbReference type="Proteomes" id="UP000193964">
    <property type="component" value="Unassembled WGS sequence"/>
</dbReference>
<sequence length="105" mass="11391">MADPLELELAALGRLSVDLNRLGGSLKRTSEIPSMTATPDPAVDMPSLVAARPVSTQTIRELQGTVADRFTEVGYLVDQARTLFRDADDNRGWVIIRTGSLLPPD</sequence>
<dbReference type="EMBL" id="LGTW01000003">
    <property type="protein sequence ID" value="KWX25215.1"/>
    <property type="molecule type" value="Genomic_DNA"/>
</dbReference>
<dbReference type="PATRIC" id="fig|59750.3.peg.4667"/>
<name>A0A132PSD8_9MYCO</name>
<dbReference type="EMBL" id="LQQA01000007">
    <property type="protein sequence ID" value="ORX17473.1"/>
    <property type="molecule type" value="Genomic_DNA"/>
</dbReference>
<comment type="caution">
    <text evidence="1">The sequence shown here is derived from an EMBL/GenBank/DDBJ whole genome shotgun (WGS) entry which is preliminary data.</text>
</comment>
<keyword evidence="3" id="KW-1185">Reference proteome</keyword>
<evidence type="ECO:0000313" key="2">
    <source>
        <dbReference type="EMBL" id="ORX17473.1"/>
    </source>
</evidence>